<keyword evidence="2" id="KW-0732">Signal</keyword>
<feature type="chain" id="PRO_5009260350" description="LPXTG-motif cell wall anchor domain-containing protein" evidence="2">
    <location>
        <begin position="37"/>
        <end position="260"/>
    </location>
</feature>
<gene>
    <name evidence="3" type="ORF">SAMN04489743_0224</name>
</gene>
<sequence length="260" mass="25902">MVRFTPKIGERTMKRTIGTLGAVGLAALVVAAPAVADRGWSDDDKVIICHAGSGSNANHYTVNSVAVPSLNGHGKHGNDIIPPNDGLKYGQNWDAAGQAIYNNGCVAAPPVDNPPVDNPPVDNPPVDNPPVDNPPVDNPPVDNPPVDNPPVVNPPVNNPPAVVPPAVTPVVPPAAAPAVAPPAAVTPVVPAQPAATQVQQATGAVAAAPVSMGTNQGYNAQTAVGGNPASPAWLGGIGALVAAGAAVAIRRRSASSPTAR</sequence>
<feature type="region of interest" description="Disordered" evidence="1">
    <location>
        <begin position="106"/>
        <end position="157"/>
    </location>
</feature>
<protein>
    <recommendedName>
        <fullName evidence="5">LPXTG-motif cell wall anchor domain-containing protein</fullName>
    </recommendedName>
</protein>
<feature type="signal peptide" evidence="2">
    <location>
        <begin position="1"/>
        <end position="36"/>
    </location>
</feature>
<evidence type="ECO:0000313" key="3">
    <source>
        <dbReference type="EMBL" id="SDS50925.1"/>
    </source>
</evidence>
<accession>A0A1H1SSL9</accession>
<dbReference type="Proteomes" id="UP000198751">
    <property type="component" value="Chromosome I"/>
</dbReference>
<name>A0A1H1SSL9_9MICC</name>
<organism evidence="3 4">
    <name type="scientific">Pseudarthrobacter equi</name>
    <dbReference type="NCBI Taxonomy" id="728066"/>
    <lineage>
        <taxon>Bacteria</taxon>
        <taxon>Bacillati</taxon>
        <taxon>Actinomycetota</taxon>
        <taxon>Actinomycetes</taxon>
        <taxon>Micrococcales</taxon>
        <taxon>Micrococcaceae</taxon>
        <taxon>Pseudarthrobacter</taxon>
    </lineage>
</organism>
<proteinExistence type="predicted"/>
<feature type="compositionally biased region" description="Pro residues" evidence="1">
    <location>
        <begin position="111"/>
        <end position="157"/>
    </location>
</feature>
<evidence type="ECO:0000256" key="1">
    <source>
        <dbReference type="SAM" id="MobiDB-lite"/>
    </source>
</evidence>
<reference evidence="4" key="1">
    <citation type="submission" date="2016-10" db="EMBL/GenBank/DDBJ databases">
        <authorList>
            <person name="Varghese N."/>
            <person name="Submissions S."/>
        </authorList>
    </citation>
    <scope>NUCLEOTIDE SEQUENCE [LARGE SCALE GENOMIC DNA]</scope>
    <source>
        <strain evidence="4">IMMIB L-1606</strain>
    </source>
</reference>
<evidence type="ECO:0000313" key="4">
    <source>
        <dbReference type="Proteomes" id="UP000198751"/>
    </source>
</evidence>
<dbReference type="EMBL" id="LT629779">
    <property type="protein sequence ID" value="SDS50925.1"/>
    <property type="molecule type" value="Genomic_DNA"/>
</dbReference>
<evidence type="ECO:0000256" key="2">
    <source>
        <dbReference type="SAM" id="SignalP"/>
    </source>
</evidence>
<evidence type="ECO:0008006" key="5">
    <source>
        <dbReference type="Google" id="ProtNLM"/>
    </source>
</evidence>
<dbReference type="AlphaFoldDB" id="A0A1H1SSL9"/>
<keyword evidence="4" id="KW-1185">Reference proteome</keyword>